<feature type="compositionally biased region" description="Basic and acidic residues" evidence="1">
    <location>
        <begin position="53"/>
        <end position="65"/>
    </location>
</feature>
<protein>
    <submittedName>
        <fullName evidence="3">Protein FRG2-like-1</fullName>
    </submittedName>
</protein>
<evidence type="ECO:0000313" key="3">
    <source>
        <dbReference type="RefSeq" id="XP_053762424.1"/>
    </source>
</evidence>
<reference evidence="3" key="1">
    <citation type="submission" date="2025-08" db="UniProtKB">
        <authorList>
            <consortium name="RefSeq"/>
        </authorList>
    </citation>
    <scope>IDENTIFICATION</scope>
    <source>
        <tissue evidence="3">Whole blood</tissue>
    </source>
</reference>
<dbReference type="GeneID" id="109260958"/>
<dbReference type="InterPro" id="IPR026245">
    <property type="entry name" value="FRG2"/>
</dbReference>
<organism evidence="2 3">
    <name type="scientific">Panthera pardus</name>
    <name type="common">Leopard</name>
    <name type="synonym">Felis pardus</name>
    <dbReference type="NCBI Taxonomy" id="9691"/>
    <lineage>
        <taxon>Eukaryota</taxon>
        <taxon>Metazoa</taxon>
        <taxon>Chordata</taxon>
        <taxon>Craniata</taxon>
        <taxon>Vertebrata</taxon>
        <taxon>Euteleostomi</taxon>
        <taxon>Mammalia</taxon>
        <taxon>Eutheria</taxon>
        <taxon>Laurasiatheria</taxon>
        <taxon>Carnivora</taxon>
        <taxon>Feliformia</taxon>
        <taxon>Felidae</taxon>
        <taxon>Pantherinae</taxon>
        <taxon>Panthera</taxon>
    </lineage>
</organism>
<accession>A0A9W2VUV4</accession>
<dbReference type="PANTHER" id="PTHR31883:SF1">
    <property type="entry name" value="PROTEIN FRG2-LIKE-2"/>
    <property type="match status" value="1"/>
</dbReference>
<evidence type="ECO:0000256" key="1">
    <source>
        <dbReference type="SAM" id="MobiDB-lite"/>
    </source>
</evidence>
<feature type="compositionally biased region" description="Low complexity" evidence="1">
    <location>
        <begin position="281"/>
        <end position="291"/>
    </location>
</feature>
<dbReference type="Proteomes" id="UP001165780">
    <property type="component" value="Unplaced"/>
</dbReference>
<feature type="compositionally biased region" description="Basic and acidic residues" evidence="1">
    <location>
        <begin position="383"/>
        <end position="395"/>
    </location>
</feature>
<keyword evidence="2" id="KW-1185">Reference proteome</keyword>
<gene>
    <name evidence="3" type="primary">LOC109260958</name>
</gene>
<feature type="compositionally biased region" description="Low complexity" evidence="1">
    <location>
        <begin position="81"/>
        <end position="95"/>
    </location>
</feature>
<feature type="region of interest" description="Disordered" evidence="1">
    <location>
        <begin position="248"/>
        <end position="328"/>
    </location>
</feature>
<feature type="compositionally biased region" description="Basic and acidic residues" evidence="1">
    <location>
        <begin position="438"/>
        <end position="463"/>
    </location>
</feature>
<feature type="region of interest" description="Disordered" evidence="1">
    <location>
        <begin position="372"/>
        <end position="463"/>
    </location>
</feature>
<evidence type="ECO:0000313" key="2">
    <source>
        <dbReference type="Proteomes" id="UP001165780"/>
    </source>
</evidence>
<feature type="region of interest" description="Disordered" evidence="1">
    <location>
        <begin position="1"/>
        <end position="177"/>
    </location>
</feature>
<sequence length="484" mass="51508">MDSGTEGSEPRSSSVRHPTDRPPCHQNSFTESGPDVEEKALEEKEETLLSPLRESRTQRRGPEPKTEEEDPRESEPKRDSCISGSESEGCSSWEGSGKRKVTSSDSTCPPAAGASPAGERSVTPGKRKRTTPDSGQGSESEETAGARRRRRGARGAGRGRRSRRGSPGDRPPPLRKRLVTAVRALSEAVRQDVAGAWEQRERSPLTWEQRSGLGRLWAPLGAALQTVYTMANQAAYVFPAESWLVPAPPPGPRAPAGDTGEARGSPRDGHGASPPRVGSEAARAPSGTRAAAELRAQPPGRDQGPATAHTAGLSGPTRTSGPRSPCCYASLAGRTSPPVATNVSLGTVLNLSNTTAPNRSGPPFPNVVPSLAPNDTSGIGRNPKAELETAGEKGQTDWQTQGKGRWAGRDPVTQAPAPNLRVLDPPPPRPTTHAHARFSRDPEADRAEQRARSACHHQQDKDLNSPYGYQGALDLGWPLRIVLN</sequence>
<dbReference type="RefSeq" id="XP_053762424.1">
    <property type="nucleotide sequence ID" value="XM_053906449.1"/>
</dbReference>
<feature type="compositionally biased region" description="Basic residues" evidence="1">
    <location>
        <begin position="146"/>
        <end position="164"/>
    </location>
</feature>
<proteinExistence type="predicted"/>
<dbReference type="AlphaFoldDB" id="A0A9W2VUV4"/>
<dbReference type="PANTHER" id="PTHR31883">
    <property type="entry name" value="PROTEIN FRG2-RELATED"/>
    <property type="match status" value="1"/>
</dbReference>
<name>A0A9W2VUV4_PANPR</name>
<dbReference type="Pfam" id="PF15315">
    <property type="entry name" value="FRG2"/>
    <property type="match status" value="1"/>
</dbReference>
<dbReference type="PRINTS" id="PR02074">
    <property type="entry name" value="PROTEINFRG2"/>
</dbReference>
<feature type="compositionally biased region" description="Basic and acidic residues" evidence="1">
    <location>
        <begin position="260"/>
        <end position="270"/>
    </location>
</feature>